<name>A0ABU3GNB2_9MICO</name>
<gene>
    <name evidence="1" type="ORF">Q9S78_11950</name>
</gene>
<proteinExistence type="predicted"/>
<sequence>MKSYRAQWGELQDADRDLIEVLKFCHYAEIEGGSAAELIDSITTYIETAFTPEAVSFDEPEADDEE</sequence>
<evidence type="ECO:0000313" key="1">
    <source>
        <dbReference type="EMBL" id="MDT3331381.1"/>
    </source>
</evidence>
<dbReference type="Proteomes" id="UP001262835">
    <property type="component" value="Unassembled WGS sequence"/>
</dbReference>
<dbReference type="RefSeq" id="WP_311870366.1">
    <property type="nucleotide sequence ID" value="NZ_JAUZVT010000002.1"/>
</dbReference>
<dbReference type="EMBL" id="JAUZVT010000002">
    <property type="protein sequence ID" value="MDT3331381.1"/>
    <property type="molecule type" value="Genomic_DNA"/>
</dbReference>
<protein>
    <submittedName>
        <fullName evidence="1">Uncharacterized protein</fullName>
    </submittedName>
</protein>
<organism evidence="1 2">
    <name type="scientific">Microbacterium aquilitoris</name>
    <dbReference type="NCBI Taxonomy" id="3067307"/>
    <lineage>
        <taxon>Bacteria</taxon>
        <taxon>Bacillati</taxon>
        <taxon>Actinomycetota</taxon>
        <taxon>Actinomycetes</taxon>
        <taxon>Micrococcales</taxon>
        <taxon>Microbacteriaceae</taxon>
        <taxon>Microbacterium</taxon>
    </lineage>
</organism>
<reference evidence="1 2" key="1">
    <citation type="submission" date="2023-08" db="EMBL/GenBank/DDBJ databases">
        <title>Microbacterium aquilitoris sp. nov. and Microbacterium gwkjibeachense sp. nov., isolated from beach.</title>
        <authorList>
            <person name="Lee S.D."/>
            <person name="Yang H."/>
            <person name="Kim I."/>
        </authorList>
    </citation>
    <scope>NUCLEOTIDE SEQUENCE [LARGE SCALE GENOMIC DNA]</scope>
    <source>
        <strain evidence="1 2">KSW-18</strain>
    </source>
</reference>
<keyword evidence="2" id="KW-1185">Reference proteome</keyword>
<comment type="caution">
    <text evidence="1">The sequence shown here is derived from an EMBL/GenBank/DDBJ whole genome shotgun (WGS) entry which is preliminary data.</text>
</comment>
<evidence type="ECO:0000313" key="2">
    <source>
        <dbReference type="Proteomes" id="UP001262835"/>
    </source>
</evidence>
<accession>A0ABU3GNB2</accession>